<sequence>MGQIGNIVEQLAMLHMRGHNTIFVSSGSITIGKMVLHRQISAVRPHLGGQVDDNVQFNEKVCATGQRGLQSLYEMLFAHYQLNCSQVLASDADFREPRVQENLMDGEEVGELLVIVGKSGASRPIDRSWTSESFR</sequence>
<proteinExistence type="predicted"/>
<feature type="domain" description="Aspartate/glutamate/uridylate kinase" evidence="5">
    <location>
        <begin position="4"/>
        <end position="101"/>
    </location>
</feature>
<dbReference type="InterPro" id="IPR001048">
    <property type="entry name" value="Asp/Glu/Uridylate_kinase"/>
</dbReference>
<dbReference type="GO" id="GO:0005524">
    <property type="term" value="F:ATP binding"/>
    <property type="evidence" value="ECO:0007669"/>
    <property type="project" value="UniProtKB-KW"/>
</dbReference>
<gene>
    <name evidence="6" type="ORF">PHPALM_4482</name>
</gene>
<evidence type="ECO:0000256" key="1">
    <source>
        <dbReference type="ARBA" id="ARBA00022679"/>
    </source>
</evidence>
<dbReference type="Pfam" id="PF00696">
    <property type="entry name" value="AA_kinase"/>
    <property type="match status" value="1"/>
</dbReference>
<evidence type="ECO:0000256" key="3">
    <source>
        <dbReference type="ARBA" id="ARBA00022777"/>
    </source>
</evidence>
<reference evidence="6 7" key="1">
    <citation type="journal article" date="2017" name="Genome Biol. Evol.">
        <title>Phytophthora megakarya and P. palmivora, closely related causal agents of cacao black pod rot, underwent increases in genome sizes and gene numbers by different mechanisms.</title>
        <authorList>
            <person name="Ali S.S."/>
            <person name="Shao J."/>
            <person name="Lary D.J."/>
            <person name="Kronmiller B."/>
            <person name="Shen D."/>
            <person name="Strem M.D."/>
            <person name="Amoako-Attah I."/>
            <person name="Akrofi A.Y."/>
            <person name="Begoude B.A."/>
            <person name="Ten Hoopen G.M."/>
            <person name="Coulibaly K."/>
            <person name="Kebe B.I."/>
            <person name="Melnick R.L."/>
            <person name="Guiltinan M.J."/>
            <person name="Tyler B.M."/>
            <person name="Meinhardt L.W."/>
            <person name="Bailey B.A."/>
        </authorList>
    </citation>
    <scope>NUCLEOTIDE SEQUENCE [LARGE SCALE GENOMIC DNA]</scope>
    <source>
        <strain evidence="7">sbr112.9</strain>
    </source>
</reference>
<accession>A0A2P4YJQ1</accession>
<dbReference type="PRINTS" id="PR00474">
    <property type="entry name" value="GLU5KINASE"/>
</dbReference>
<dbReference type="EMBL" id="NCKW01002189">
    <property type="protein sequence ID" value="POM78037.1"/>
    <property type="molecule type" value="Genomic_DNA"/>
</dbReference>
<evidence type="ECO:0000313" key="6">
    <source>
        <dbReference type="EMBL" id="POM78037.1"/>
    </source>
</evidence>
<keyword evidence="4" id="KW-0067">ATP-binding</keyword>
<dbReference type="AlphaFoldDB" id="A0A2P4YJQ1"/>
<dbReference type="Proteomes" id="UP000237271">
    <property type="component" value="Unassembled WGS sequence"/>
</dbReference>
<evidence type="ECO:0000256" key="2">
    <source>
        <dbReference type="ARBA" id="ARBA00022741"/>
    </source>
</evidence>
<keyword evidence="3" id="KW-0418">Kinase</keyword>
<evidence type="ECO:0000259" key="5">
    <source>
        <dbReference type="Pfam" id="PF00696"/>
    </source>
</evidence>
<evidence type="ECO:0000313" key="7">
    <source>
        <dbReference type="Proteomes" id="UP000237271"/>
    </source>
</evidence>
<keyword evidence="2" id="KW-0547">Nucleotide-binding</keyword>
<name>A0A2P4YJQ1_9STRA</name>
<organism evidence="6 7">
    <name type="scientific">Phytophthora palmivora</name>
    <dbReference type="NCBI Taxonomy" id="4796"/>
    <lineage>
        <taxon>Eukaryota</taxon>
        <taxon>Sar</taxon>
        <taxon>Stramenopiles</taxon>
        <taxon>Oomycota</taxon>
        <taxon>Peronosporomycetes</taxon>
        <taxon>Peronosporales</taxon>
        <taxon>Peronosporaceae</taxon>
        <taxon>Phytophthora</taxon>
    </lineage>
</organism>
<dbReference type="OrthoDB" id="409889at2759"/>
<dbReference type="PANTHER" id="PTHR11063:SF8">
    <property type="entry name" value="DELTA-1-PYRROLINE-5-CARBOXYLATE SYNTHASE"/>
    <property type="match status" value="1"/>
</dbReference>
<dbReference type="InterPro" id="IPR001057">
    <property type="entry name" value="Glu/AcGlu_kinase"/>
</dbReference>
<keyword evidence="7" id="KW-1185">Reference proteome</keyword>
<dbReference type="SUPFAM" id="SSF53633">
    <property type="entry name" value="Carbamate kinase-like"/>
    <property type="match status" value="1"/>
</dbReference>
<comment type="caution">
    <text evidence="6">The sequence shown here is derived from an EMBL/GenBank/DDBJ whole genome shotgun (WGS) entry which is preliminary data.</text>
</comment>
<dbReference type="GO" id="GO:0004350">
    <property type="term" value="F:glutamate-5-semialdehyde dehydrogenase activity"/>
    <property type="evidence" value="ECO:0007669"/>
    <property type="project" value="TreeGrafter"/>
</dbReference>
<dbReference type="InterPro" id="IPR036393">
    <property type="entry name" value="AceGlu_kinase-like_sf"/>
</dbReference>
<dbReference type="Gene3D" id="3.40.1160.10">
    <property type="entry name" value="Acetylglutamate kinase-like"/>
    <property type="match status" value="1"/>
</dbReference>
<dbReference type="GO" id="GO:0016301">
    <property type="term" value="F:kinase activity"/>
    <property type="evidence" value="ECO:0007669"/>
    <property type="project" value="UniProtKB-KW"/>
</dbReference>
<keyword evidence="1" id="KW-0808">Transferase</keyword>
<dbReference type="PANTHER" id="PTHR11063">
    <property type="entry name" value="GLUTAMATE SEMIALDEHYDE DEHYDROGENASE"/>
    <property type="match status" value="1"/>
</dbReference>
<protein>
    <submittedName>
        <fullName evidence="6">Delta-1-pyrroline-5-carboxylate synthetase</fullName>
    </submittedName>
</protein>
<evidence type="ECO:0000256" key="4">
    <source>
        <dbReference type="ARBA" id="ARBA00022840"/>
    </source>
</evidence>